<reference evidence="2 3" key="1">
    <citation type="submission" date="2009-01" db="EMBL/GenBank/DDBJ databases">
        <authorList>
            <person name="Fulton L."/>
            <person name="Clifton S."/>
            <person name="Fulton B."/>
            <person name="Xu J."/>
            <person name="Minx P."/>
            <person name="Pepin K.H."/>
            <person name="Johnson M."/>
            <person name="Bhonagiri V."/>
            <person name="Nash W.E."/>
            <person name="Mardis E.R."/>
            <person name="Wilson R.K."/>
        </authorList>
    </citation>
    <scope>NUCLEOTIDE SEQUENCE [LARGE SCALE GENOMIC DNA]</scope>
    <source>
        <strain evidence="3">DSM 10507 / JCM 14656 / S5a33</strain>
    </source>
</reference>
<dbReference type="HOGENOM" id="CLU_679108_0_0_9"/>
<dbReference type="eggNOG" id="ENOG50348P5">
    <property type="taxonomic scope" value="Bacteria"/>
</dbReference>
<dbReference type="Proteomes" id="UP000003100">
    <property type="component" value="Unassembled WGS sequence"/>
</dbReference>
<proteinExistence type="predicted"/>
<feature type="transmembrane region" description="Helical" evidence="1">
    <location>
        <begin position="356"/>
        <end position="376"/>
    </location>
</feature>
<feature type="transmembrane region" description="Helical" evidence="1">
    <location>
        <begin position="7"/>
        <end position="28"/>
    </location>
</feature>
<sequence length="405" mass="46753">MKMKKFWKIKLSTIIIVLLYFVGFSTIADVYLPFYGFIKYILLALIALYLANKFTFLFGNKIPSLVLIINILLLLLSFCLILTSLFNRSSSISTGDYLYRSIIFVLSIVESFFLIEFFAMHGQMQDIYRIFFKLTTLFNLLCDFIIIVYPQMVIKYEDVYFLGTKFNVVYSHIFMLILYRLCKKSNHLLSNVLLYCACIWSILIAIMVDCMTGLIGIVIFIIMDILFKKKPKSITSPWKYLILIAFSALFVLTYNIILKIPAIEYILTNILNTQNDLTGRGWIYSIIGKVLLQKPFLGNGYSSSYDVMMNFMHAPNTQNGLMEWLIEGGITSTIFFLLLVWVIFKMADKNWNGNGIAQVCTVLYILAIFATVEITLNRTFYIIWLALLLGASIENCQNICYKCRS</sequence>
<name>C0CGX4_BLAHS</name>
<feature type="transmembrane region" description="Helical" evidence="1">
    <location>
        <begin position="188"/>
        <end position="206"/>
    </location>
</feature>
<comment type="caution">
    <text evidence="2">The sequence shown here is derived from an EMBL/GenBank/DDBJ whole genome shotgun (WGS) entry which is preliminary data.</text>
</comment>
<gene>
    <name evidence="2" type="ORF">RUMHYD_00087</name>
</gene>
<reference evidence="2 3" key="2">
    <citation type="submission" date="2009-02" db="EMBL/GenBank/DDBJ databases">
        <title>Draft genome sequence of Blautia hydrogenotrophica DSM 10507 (Ruminococcus hydrogenotrophicus DSM 10507).</title>
        <authorList>
            <person name="Sudarsanam P."/>
            <person name="Ley R."/>
            <person name="Guruge J."/>
            <person name="Turnbaugh P.J."/>
            <person name="Mahowald M."/>
            <person name="Liep D."/>
            <person name="Gordon J."/>
        </authorList>
    </citation>
    <scope>NUCLEOTIDE SEQUENCE [LARGE SCALE GENOMIC DNA]</scope>
    <source>
        <strain evidence="3">DSM 10507 / JCM 14656 / S5a33</strain>
    </source>
</reference>
<evidence type="ECO:0000313" key="2">
    <source>
        <dbReference type="EMBL" id="EEG51030.1"/>
    </source>
</evidence>
<feature type="transmembrane region" description="Helical" evidence="1">
    <location>
        <begin position="34"/>
        <end position="52"/>
    </location>
</feature>
<dbReference type="PATRIC" id="fig|476272.21.peg.3093"/>
<feature type="transmembrane region" description="Helical" evidence="1">
    <location>
        <begin position="159"/>
        <end position="181"/>
    </location>
</feature>
<dbReference type="EMBL" id="ACBZ01000002">
    <property type="protein sequence ID" value="EEG51030.1"/>
    <property type="molecule type" value="Genomic_DNA"/>
</dbReference>
<evidence type="ECO:0008006" key="4">
    <source>
        <dbReference type="Google" id="ProtNLM"/>
    </source>
</evidence>
<evidence type="ECO:0000256" key="1">
    <source>
        <dbReference type="SAM" id="Phobius"/>
    </source>
</evidence>
<keyword evidence="1" id="KW-1133">Transmembrane helix</keyword>
<protein>
    <recommendedName>
        <fullName evidence="4">Lipid A core-O-antigen ligase and related enzymes</fullName>
    </recommendedName>
</protein>
<feature type="transmembrane region" description="Helical" evidence="1">
    <location>
        <begin position="382"/>
        <end position="401"/>
    </location>
</feature>
<accession>C0CGX4</accession>
<feature type="transmembrane region" description="Helical" evidence="1">
    <location>
        <begin position="98"/>
        <end position="118"/>
    </location>
</feature>
<feature type="transmembrane region" description="Helical" evidence="1">
    <location>
        <begin position="64"/>
        <end position="86"/>
    </location>
</feature>
<dbReference type="RefSeq" id="WP_005944716.1">
    <property type="nucleotide sequence ID" value="NZ_CP136423.1"/>
</dbReference>
<feature type="transmembrane region" description="Helical" evidence="1">
    <location>
        <begin position="212"/>
        <end position="228"/>
    </location>
</feature>
<feature type="transmembrane region" description="Helical" evidence="1">
    <location>
        <begin position="240"/>
        <end position="257"/>
    </location>
</feature>
<feature type="transmembrane region" description="Helical" evidence="1">
    <location>
        <begin position="130"/>
        <end position="153"/>
    </location>
</feature>
<organism evidence="2 3">
    <name type="scientific">Blautia hydrogenotrophica (strain DSM 10507 / JCM 14656 / S5a33)</name>
    <name type="common">Ruminococcus hydrogenotrophicus</name>
    <dbReference type="NCBI Taxonomy" id="476272"/>
    <lineage>
        <taxon>Bacteria</taxon>
        <taxon>Bacillati</taxon>
        <taxon>Bacillota</taxon>
        <taxon>Clostridia</taxon>
        <taxon>Lachnospirales</taxon>
        <taxon>Lachnospiraceae</taxon>
        <taxon>Blautia</taxon>
    </lineage>
</organism>
<dbReference type="AlphaFoldDB" id="C0CGX4"/>
<feature type="transmembrane region" description="Helical" evidence="1">
    <location>
        <begin position="324"/>
        <end position="344"/>
    </location>
</feature>
<keyword evidence="1" id="KW-0812">Transmembrane</keyword>
<evidence type="ECO:0000313" key="3">
    <source>
        <dbReference type="Proteomes" id="UP000003100"/>
    </source>
</evidence>
<keyword evidence="3" id="KW-1185">Reference proteome</keyword>
<keyword evidence="1" id="KW-0472">Membrane</keyword>
<dbReference type="GeneID" id="86821255"/>